<dbReference type="AlphaFoldDB" id="A0AAU6WUN1"/>
<evidence type="ECO:0000313" key="1">
    <source>
        <dbReference type="EMBL" id="XAO75755.1"/>
    </source>
</evidence>
<accession>A0AAU6WUN1</accession>
<proteinExistence type="predicted"/>
<gene>
    <name evidence="1" type="ORF">AAFP95_07810</name>
</gene>
<sequence length="133" mass="15363">MRIFFISINFILTLGLINSLSAQSDYKLGISTGAGISIFRNHQPADASHISFNKPISAHLGIKLLRQLGEQDNFFAELMYTRKTIEFRYNLNEADIPFDNKDVIGQKYDCISFYFGYRKVIEKYTHALFLRLL</sequence>
<evidence type="ECO:0000313" key="2">
    <source>
        <dbReference type="Proteomes" id="UP001463665"/>
    </source>
</evidence>
<reference evidence="1 2" key="1">
    <citation type="submission" date="2024-04" db="EMBL/GenBank/DDBJ databases">
        <title>Genome sequencing and assembly of rice foliar adapted Chryseobacterium endophyticum OsEnb-ALM-A6.</title>
        <authorList>
            <person name="Kumar S."/>
            <person name="Javed M."/>
            <person name="Chouhan V."/>
            <person name="Charishma K."/>
            <person name="Patel A."/>
            <person name="Kumar M."/>
            <person name="Sahu K.P."/>
            <person name="Kumar A."/>
        </authorList>
    </citation>
    <scope>NUCLEOTIDE SEQUENCE [LARGE SCALE GENOMIC DNA]</scope>
    <source>
        <strain evidence="1 2">OsEnb-ALM-A6</strain>
    </source>
</reference>
<dbReference type="RefSeq" id="WP_345767333.1">
    <property type="nucleotide sequence ID" value="NZ_CP154834.1"/>
</dbReference>
<dbReference type="Proteomes" id="UP001463665">
    <property type="component" value="Chromosome"/>
</dbReference>
<protein>
    <recommendedName>
        <fullName evidence="3">Outer membrane protein beta-barrel domain-containing protein</fullName>
    </recommendedName>
</protein>
<name>A0AAU6WUN1_9FLAO</name>
<organism evidence="1 2">
    <name type="scientific">Chryseobacterium endophyticum</name>
    <dbReference type="NCBI Taxonomy" id="1854762"/>
    <lineage>
        <taxon>Bacteria</taxon>
        <taxon>Pseudomonadati</taxon>
        <taxon>Bacteroidota</taxon>
        <taxon>Flavobacteriia</taxon>
        <taxon>Flavobacteriales</taxon>
        <taxon>Weeksellaceae</taxon>
        <taxon>Chryseobacterium group</taxon>
        <taxon>Chryseobacterium</taxon>
    </lineage>
</organism>
<dbReference type="EMBL" id="CP154834">
    <property type="protein sequence ID" value="XAO75755.1"/>
    <property type="molecule type" value="Genomic_DNA"/>
</dbReference>
<evidence type="ECO:0008006" key="3">
    <source>
        <dbReference type="Google" id="ProtNLM"/>
    </source>
</evidence>
<keyword evidence="2" id="KW-1185">Reference proteome</keyword>